<gene>
    <name evidence="2" type="ORF">E2562_030094</name>
</gene>
<feature type="region of interest" description="Disordered" evidence="1">
    <location>
        <begin position="51"/>
        <end position="72"/>
    </location>
</feature>
<evidence type="ECO:0000313" key="3">
    <source>
        <dbReference type="Proteomes" id="UP000479710"/>
    </source>
</evidence>
<dbReference type="Proteomes" id="UP000479710">
    <property type="component" value="Unassembled WGS sequence"/>
</dbReference>
<accession>A0A6G1CV61</accession>
<comment type="caution">
    <text evidence="2">The sequence shown here is derived from an EMBL/GenBank/DDBJ whole genome shotgun (WGS) entry which is preliminary data.</text>
</comment>
<protein>
    <submittedName>
        <fullName evidence="2">Uncharacterized protein</fullName>
    </submittedName>
</protein>
<proteinExistence type="predicted"/>
<name>A0A6G1CV61_9ORYZ</name>
<evidence type="ECO:0000313" key="2">
    <source>
        <dbReference type="EMBL" id="KAF0903962.1"/>
    </source>
</evidence>
<keyword evidence="3" id="KW-1185">Reference proteome</keyword>
<dbReference type="AlphaFoldDB" id="A0A6G1CV61"/>
<reference evidence="2 3" key="1">
    <citation type="submission" date="2019-11" db="EMBL/GenBank/DDBJ databases">
        <title>Whole genome sequence of Oryza granulata.</title>
        <authorList>
            <person name="Li W."/>
        </authorList>
    </citation>
    <scope>NUCLEOTIDE SEQUENCE [LARGE SCALE GENOMIC DNA]</scope>
    <source>
        <strain evidence="3">cv. Menghai</strain>
        <tissue evidence="2">Leaf</tissue>
    </source>
</reference>
<dbReference type="EMBL" id="SPHZ02000008">
    <property type="protein sequence ID" value="KAF0903962.1"/>
    <property type="molecule type" value="Genomic_DNA"/>
</dbReference>
<evidence type="ECO:0000256" key="1">
    <source>
        <dbReference type="SAM" id="MobiDB-lite"/>
    </source>
</evidence>
<sequence length="72" mass="7690">MGRTAAVNAAGRMARLHAGGGDLRGGRMCRHRTKVQLVEVDAIDESTVALPSFRRRRSPGGSHDPRVAALDP</sequence>
<organism evidence="2 3">
    <name type="scientific">Oryza meyeriana var. granulata</name>
    <dbReference type="NCBI Taxonomy" id="110450"/>
    <lineage>
        <taxon>Eukaryota</taxon>
        <taxon>Viridiplantae</taxon>
        <taxon>Streptophyta</taxon>
        <taxon>Embryophyta</taxon>
        <taxon>Tracheophyta</taxon>
        <taxon>Spermatophyta</taxon>
        <taxon>Magnoliopsida</taxon>
        <taxon>Liliopsida</taxon>
        <taxon>Poales</taxon>
        <taxon>Poaceae</taxon>
        <taxon>BOP clade</taxon>
        <taxon>Oryzoideae</taxon>
        <taxon>Oryzeae</taxon>
        <taxon>Oryzinae</taxon>
        <taxon>Oryza</taxon>
        <taxon>Oryza meyeriana</taxon>
    </lineage>
</organism>